<dbReference type="InterPro" id="IPR027417">
    <property type="entry name" value="P-loop_NTPase"/>
</dbReference>
<dbReference type="CDD" id="cd00882">
    <property type="entry name" value="Ras_like_GTPase"/>
    <property type="match status" value="1"/>
</dbReference>
<name>A0AAW0FW63_9APHY</name>
<feature type="compositionally biased region" description="Basic and acidic residues" evidence="1">
    <location>
        <begin position="245"/>
        <end position="343"/>
    </location>
</feature>
<dbReference type="Proteomes" id="UP001385951">
    <property type="component" value="Unassembled WGS sequence"/>
</dbReference>
<feature type="region of interest" description="Disordered" evidence="1">
    <location>
        <begin position="245"/>
        <end position="350"/>
    </location>
</feature>
<evidence type="ECO:0000313" key="4">
    <source>
        <dbReference type="Proteomes" id="UP001385951"/>
    </source>
</evidence>
<evidence type="ECO:0000259" key="2">
    <source>
        <dbReference type="Pfam" id="PF01926"/>
    </source>
</evidence>
<proteinExistence type="predicted"/>
<reference evidence="3 4" key="1">
    <citation type="submission" date="2022-09" db="EMBL/GenBank/DDBJ databases">
        <authorList>
            <person name="Palmer J.M."/>
        </authorList>
    </citation>
    <scope>NUCLEOTIDE SEQUENCE [LARGE SCALE GENOMIC DNA]</scope>
    <source>
        <strain evidence="3 4">DSM 7382</strain>
    </source>
</reference>
<comment type="caution">
    <text evidence="3">The sequence shown here is derived from an EMBL/GenBank/DDBJ whole genome shotgun (WGS) entry which is preliminary data.</text>
</comment>
<gene>
    <name evidence="3" type="ORF">QCA50_011666</name>
</gene>
<keyword evidence="4" id="KW-1185">Reference proteome</keyword>
<dbReference type="Pfam" id="PF01926">
    <property type="entry name" value="MMR_HSR1"/>
    <property type="match status" value="1"/>
</dbReference>
<sequence>MSETIIAVMGATGTGKSTFINLVSGANFEVGTGLLSCSKEVQSSQPFDVNGRKVVMIDTPGFDDSTRSDTDILRTIATYLADTYRSDRKLSGIIYMHRISDPRMSGISRRNFGMFRKLCGDNTLSSVVLVTNMWSQVSEDVGAARELQLQTDELLFKPVLDKGARMKRNYNTLDSARHILEELVGRGTVTLQIQEEVVMQNMGIEQTAAGVELEAEKRREIEEAKRKQEEELRRVQEELRRQMEEEERRRQKEMEQARIRAEQEAARHRRAQERERARQEEERRKEEMRRWEIQRQIEAEAEQRRQRDEEARRIQEEMRQQREEAEAEERRLREQIDHMEHQDPGPCVIF</sequence>
<dbReference type="InterPro" id="IPR006073">
    <property type="entry name" value="GTP-bd"/>
</dbReference>
<dbReference type="AlphaFoldDB" id="A0AAW0FW63"/>
<evidence type="ECO:0000256" key="1">
    <source>
        <dbReference type="SAM" id="MobiDB-lite"/>
    </source>
</evidence>
<feature type="domain" description="G" evidence="2">
    <location>
        <begin position="6"/>
        <end position="71"/>
    </location>
</feature>
<evidence type="ECO:0000313" key="3">
    <source>
        <dbReference type="EMBL" id="KAK7685303.1"/>
    </source>
</evidence>
<dbReference type="SUPFAM" id="SSF52540">
    <property type="entry name" value="P-loop containing nucleoside triphosphate hydrolases"/>
    <property type="match status" value="1"/>
</dbReference>
<protein>
    <recommendedName>
        <fullName evidence="2">G domain-containing protein</fullName>
    </recommendedName>
</protein>
<dbReference type="Gene3D" id="3.40.50.300">
    <property type="entry name" value="P-loop containing nucleotide triphosphate hydrolases"/>
    <property type="match status" value="1"/>
</dbReference>
<dbReference type="GO" id="GO:0005525">
    <property type="term" value="F:GTP binding"/>
    <property type="evidence" value="ECO:0007669"/>
    <property type="project" value="InterPro"/>
</dbReference>
<organism evidence="3 4">
    <name type="scientific">Cerrena zonata</name>
    <dbReference type="NCBI Taxonomy" id="2478898"/>
    <lineage>
        <taxon>Eukaryota</taxon>
        <taxon>Fungi</taxon>
        <taxon>Dikarya</taxon>
        <taxon>Basidiomycota</taxon>
        <taxon>Agaricomycotina</taxon>
        <taxon>Agaricomycetes</taxon>
        <taxon>Polyporales</taxon>
        <taxon>Cerrenaceae</taxon>
        <taxon>Cerrena</taxon>
    </lineage>
</organism>
<accession>A0AAW0FW63</accession>
<dbReference type="EMBL" id="JASBNA010000021">
    <property type="protein sequence ID" value="KAK7685303.1"/>
    <property type="molecule type" value="Genomic_DNA"/>
</dbReference>